<name>A0AAD7CXW1_MYCRO</name>
<dbReference type="AlphaFoldDB" id="A0AAD7CXW1"/>
<proteinExistence type="predicted"/>
<evidence type="ECO:0000256" key="1">
    <source>
        <dbReference type="SAM" id="SignalP"/>
    </source>
</evidence>
<evidence type="ECO:0000313" key="3">
    <source>
        <dbReference type="Proteomes" id="UP001221757"/>
    </source>
</evidence>
<reference evidence="2" key="1">
    <citation type="submission" date="2023-03" db="EMBL/GenBank/DDBJ databases">
        <title>Massive genome expansion in bonnet fungi (Mycena s.s.) driven by repeated elements and novel gene families across ecological guilds.</title>
        <authorList>
            <consortium name="Lawrence Berkeley National Laboratory"/>
            <person name="Harder C.B."/>
            <person name="Miyauchi S."/>
            <person name="Viragh M."/>
            <person name="Kuo A."/>
            <person name="Thoen E."/>
            <person name="Andreopoulos B."/>
            <person name="Lu D."/>
            <person name="Skrede I."/>
            <person name="Drula E."/>
            <person name="Henrissat B."/>
            <person name="Morin E."/>
            <person name="Kohler A."/>
            <person name="Barry K."/>
            <person name="LaButti K."/>
            <person name="Morin E."/>
            <person name="Salamov A."/>
            <person name="Lipzen A."/>
            <person name="Mereny Z."/>
            <person name="Hegedus B."/>
            <person name="Baldrian P."/>
            <person name="Stursova M."/>
            <person name="Weitz H."/>
            <person name="Taylor A."/>
            <person name="Grigoriev I.V."/>
            <person name="Nagy L.G."/>
            <person name="Martin F."/>
            <person name="Kauserud H."/>
        </authorList>
    </citation>
    <scope>NUCLEOTIDE SEQUENCE</scope>
    <source>
        <strain evidence="2">CBHHK067</strain>
    </source>
</reference>
<accession>A0AAD7CXW1</accession>
<evidence type="ECO:0000313" key="2">
    <source>
        <dbReference type="EMBL" id="KAJ7663687.1"/>
    </source>
</evidence>
<protein>
    <submittedName>
        <fullName evidence="2">Uncharacterized protein</fullName>
    </submittedName>
</protein>
<feature type="signal peptide" evidence="1">
    <location>
        <begin position="1"/>
        <end position="21"/>
    </location>
</feature>
<sequence length="61" mass="6363">MLNKIIATSILLFILAAAISAQTIQCECPPSECPSAHICCNSESPPICVAVLPHGPNLCVD</sequence>
<keyword evidence="3" id="KW-1185">Reference proteome</keyword>
<comment type="caution">
    <text evidence="2">The sequence shown here is derived from an EMBL/GenBank/DDBJ whole genome shotgun (WGS) entry which is preliminary data.</text>
</comment>
<dbReference type="Proteomes" id="UP001221757">
    <property type="component" value="Unassembled WGS sequence"/>
</dbReference>
<gene>
    <name evidence="2" type="ORF">B0H17DRAFT_1092499</name>
</gene>
<organism evidence="2 3">
    <name type="scientific">Mycena rosella</name>
    <name type="common">Pink bonnet</name>
    <name type="synonym">Agaricus rosellus</name>
    <dbReference type="NCBI Taxonomy" id="1033263"/>
    <lineage>
        <taxon>Eukaryota</taxon>
        <taxon>Fungi</taxon>
        <taxon>Dikarya</taxon>
        <taxon>Basidiomycota</taxon>
        <taxon>Agaricomycotina</taxon>
        <taxon>Agaricomycetes</taxon>
        <taxon>Agaricomycetidae</taxon>
        <taxon>Agaricales</taxon>
        <taxon>Marasmiineae</taxon>
        <taxon>Mycenaceae</taxon>
        <taxon>Mycena</taxon>
    </lineage>
</organism>
<keyword evidence="1" id="KW-0732">Signal</keyword>
<dbReference type="EMBL" id="JARKIE010000229">
    <property type="protein sequence ID" value="KAJ7663687.1"/>
    <property type="molecule type" value="Genomic_DNA"/>
</dbReference>
<feature type="chain" id="PRO_5042095232" evidence="1">
    <location>
        <begin position="22"/>
        <end position="61"/>
    </location>
</feature>